<dbReference type="SUPFAM" id="SSF56935">
    <property type="entry name" value="Porins"/>
    <property type="match status" value="1"/>
</dbReference>
<dbReference type="InterPro" id="IPR011486">
    <property type="entry name" value="BBP2"/>
</dbReference>
<evidence type="ECO:0000313" key="3">
    <source>
        <dbReference type="Proteomes" id="UP000585050"/>
    </source>
</evidence>
<evidence type="ECO:0000313" key="2">
    <source>
        <dbReference type="EMBL" id="NLR90028.1"/>
    </source>
</evidence>
<reference evidence="2 3" key="1">
    <citation type="submission" date="2020-04" db="EMBL/GenBank/DDBJ databases">
        <title>Flammeovirga sp. SR4, a novel species isolated from seawater.</title>
        <authorList>
            <person name="Wang X."/>
        </authorList>
    </citation>
    <scope>NUCLEOTIDE SEQUENCE [LARGE SCALE GENOMIC DNA]</scope>
    <source>
        <strain evidence="2 3">SR4</strain>
    </source>
</reference>
<name>A0A7X8SGW7_9BACT</name>
<proteinExistence type="predicted"/>
<dbReference type="Proteomes" id="UP000585050">
    <property type="component" value="Unassembled WGS sequence"/>
</dbReference>
<feature type="signal peptide" evidence="1">
    <location>
        <begin position="1"/>
        <end position="21"/>
    </location>
</feature>
<protein>
    <submittedName>
        <fullName evidence="2">Porin</fullName>
    </submittedName>
</protein>
<comment type="caution">
    <text evidence="2">The sequence shown here is derived from an EMBL/GenBank/DDBJ whole genome shotgun (WGS) entry which is preliminary data.</text>
</comment>
<evidence type="ECO:0000256" key="1">
    <source>
        <dbReference type="SAM" id="SignalP"/>
    </source>
</evidence>
<keyword evidence="3" id="KW-1185">Reference proteome</keyword>
<organism evidence="2 3">
    <name type="scientific">Flammeovirga agarivorans</name>
    <dbReference type="NCBI Taxonomy" id="2726742"/>
    <lineage>
        <taxon>Bacteria</taxon>
        <taxon>Pseudomonadati</taxon>
        <taxon>Bacteroidota</taxon>
        <taxon>Cytophagia</taxon>
        <taxon>Cytophagales</taxon>
        <taxon>Flammeovirgaceae</taxon>
        <taxon>Flammeovirga</taxon>
    </lineage>
</organism>
<dbReference type="Pfam" id="PF07642">
    <property type="entry name" value="BBP2"/>
    <property type="match status" value="1"/>
</dbReference>
<feature type="chain" id="PRO_5031571682" evidence="1">
    <location>
        <begin position="22"/>
        <end position="375"/>
    </location>
</feature>
<accession>A0A7X8SGW7</accession>
<sequence length="375" mass="40216">MKTKIFSLVAPLLVAGSFAMAQDKTEEVVIPEESVEETTEEEANKLSISGSVDLFYNYDFAGTDAMNIGTSFNEGQNSINLGMANVILSQTLGKASFVADLSFGPRSNGSIGDGNFHIQNLYASYQLSEKLSATAGFMGTFVGYEVISPTGNFNYSTSYLFSNGPFQNAGLKFDYSFSDKVALMVGIFTNEWDSYNAAPNLGMSGFGAQLYVAPVDGLDVYLNGFSSSTRTVVDLTAGYQVSDAFYLGVNAAWADKKDAYTDADLGLQADQLYSGVATYLQYSLTETFALGARYEYFKDIARVYGADNSTEDFDGAVNAVTLTGNVALGPLTVIPEFRFDTADSEIFFGSKDAEAAGNLDSKSATQATLAVVYAF</sequence>
<gene>
    <name evidence="2" type="ORF">HGP29_02370</name>
</gene>
<dbReference type="AlphaFoldDB" id="A0A7X8SGW7"/>
<dbReference type="EMBL" id="JABAIL010000001">
    <property type="protein sequence ID" value="NLR90028.1"/>
    <property type="molecule type" value="Genomic_DNA"/>
</dbReference>
<keyword evidence="1" id="KW-0732">Signal</keyword>
<dbReference type="RefSeq" id="WP_168880709.1">
    <property type="nucleotide sequence ID" value="NZ_JABAIL010000001.1"/>
</dbReference>